<comment type="caution">
    <text evidence="4">The sequence shown here is derived from an EMBL/GenBank/DDBJ whole genome shotgun (WGS) entry which is preliminary data.</text>
</comment>
<dbReference type="EMBL" id="JBEFKJ010000010">
    <property type="protein sequence ID" value="KAL2043738.1"/>
    <property type="molecule type" value="Genomic_DNA"/>
</dbReference>
<keyword evidence="2" id="KW-0812">Transmembrane</keyword>
<feature type="domain" description="WSC" evidence="3">
    <location>
        <begin position="38"/>
        <end position="125"/>
    </location>
</feature>
<keyword evidence="5" id="KW-1185">Reference proteome</keyword>
<name>A0ABR4AD95_9LECA</name>
<feature type="compositionally biased region" description="Polar residues" evidence="1">
    <location>
        <begin position="338"/>
        <end position="352"/>
    </location>
</feature>
<evidence type="ECO:0000256" key="1">
    <source>
        <dbReference type="SAM" id="MobiDB-lite"/>
    </source>
</evidence>
<dbReference type="PROSITE" id="PS51212">
    <property type="entry name" value="WSC"/>
    <property type="match status" value="1"/>
</dbReference>
<dbReference type="Pfam" id="PF01822">
    <property type="entry name" value="WSC"/>
    <property type="match status" value="1"/>
</dbReference>
<evidence type="ECO:0000313" key="4">
    <source>
        <dbReference type="EMBL" id="KAL2043738.1"/>
    </source>
</evidence>
<protein>
    <recommendedName>
        <fullName evidence="3">WSC domain-containing protein</fullName>
    </recommendedName>
</protein>
<evidence type="ECO:0000313" key="5">
    <source>
        <dbReference type="Proteomes" id="UP001590950"/>
    </source>
</evidence>
<feature type="transmembrane region" description="Helical" evidence="2">
    <location>
        <begin position="265"/>
        <end position="286"/>
    </location>
</feature>
<feature type="compositionally biased region" description="Low complexity" evidence="1">
    <location>
        <begin position="194"/>
        <end position="207"/>
    </location>
</feature>
<evidence type="ECO:0000256" key="2">
    <source>
        <dbReference type="SAM" id="Phobius"/>
    </source>
</evidence>
<evidence type="ECO:0000259" key="3">
    <source>
        <dbReference type="PROSITE" id="PS51212"/>
    </source>
</evidence>
<feature type="region of interest" description="Disordered" evidence="1">
    <location>
        <begin position="135"/>
        <end position="207"/>
    </location>
</feature>
<accession>A0ABR4AD95</accession>
<dbReference type="Proteomes" id="UP001590950">
    <property type="component" value="Unassembled WGS sequence"/>
</dbReference>
<sequence length="414" mass="43443">MQFEHSVKMVILSGRIGARTSLATLATLLALTISKTTALSQQYCSSQNTGLNSSPVSNNFQSNGACSQTCRGFAFAIVQYTSCWCSNYIPADTTSTGSCSVACPGYPFEKCGDQSAGLYGYVALGPAPSGTQGSVSIPSVVNPSSTQATQPIVQPTPSTTSTSTVPTSTTPTLIPVAIPLKTNTPSPNPPTNPTTPTTPSFSATTPSSSTWTPTPYISVLTVTGQVKTLTVTPTAPAARATTIVASQDNSGGGFFSNPGKVAGTFVAVALIICALAGAAIWFYFYCRKRRPEDIQTIASTGGGNTPLRGGNTPQRRPSRLSQMGLLGGAAEAEKSVPRLQTSGWGPGNSSEKSPADTLSADRRRSFPQIVDQRLEPTALWNPLHDNGSHVSVRSFRDDQDYSRRMLRIANPDDS</sequence>
<keyword evidence="2" id="KW-1133">Transmembrane helix</keyword>
<proteinExistence type="predicted"/>
<gene>
    <name evidence="4" type="ORF">N7G274_003257</name>
</gene>
<keyword evidence="2" id="KW-0472">Membrane</keyword>
<dbReference type="SMART" id="SM00321">
    <property type="entry name" value="WSC"/>
    <property type="match status" value="1"/>
</dbReference>
<feature type="compositionally biased region" description="Low complexity" evidence="1">
    <location>
        <begin position="155"/>
        <end position="172"/>
    </location>
</feature>
<feature type="region of interest" description="Disordered" evidence="1">
    <location>
        <begin position="338"/>
        <end position="362"/>
    </location>
</feature>
<feature type="region of interest" description="Disordered" evidence="1">
    <location>
        <begin position="297"/>
        <end position="319"/>
    </location>
</feature>
<dbReference type="InterPro" id="IPR002889">
    <property type="entry name" value="WSC_carb-bd"/>
</dbReference>
<organism evidence="4 5">
    <name type="scientific">Stereocaulon virgatum</name>
    <dbReference type="NCBI Taxonomy" id="373712"/>
    <lineage>
        <taxon>Eukaryota</taxon>
        <taxon>Fungi</taxon>
        <taxon>Dikarya</taxon>
        <taxon>Ascomycota</taxon>
        <taxon>Pezizomycotina</taxon>
        <taxon>Lecanoromycetes</taxon>
        <taxon>OSLEUM clade</taxon>
        <taxon>Lecanoromycetidae</taxon>
        <taxon>Lecanorales</taxon>
        <taxon>Lecanorineae</taxon>
        <taxon>Stereocaulaceae</taxon>
        <taxon>Stereocaulon</taxon>
    </lineage>
</organism>
<feature type="compositionally biased region" description="Low complexity" evidence="1">
    <location>
        <begin position="135"/>
        <end position="145"/>
    </location>
</feature>
<reference evidence="4 5" key="1">
    <citation type="submission" date="2024-09" db="EMBL/GenBank/DDBJ databases">
        <title>Rethinking Asexuality: The Enigmatic Case of Functional Sexual Genes in Lepraria (Stereocaulaceae).</title>
        <authorList>
            <person name="Doellman M."/>
            <person name="Sun Y."/>
            <person name="Barcenas-Pena A."/>
            <person name="Lumbsch H.T."/>
            <person name="Grewe F."/>
        </authorList>
    </citation>
    <scope>NUCLEOTIDE SEQUENCE [LARGE SCALE GENOMIC DNA]</scope>
    <source>
        <strain evidence="4 5">Mercado 3170</strain>
    </source>
</reference>